<gene>
    <name evidence="6" type="ORF">D9756_011514</name>
</gene>
<name>A0A8H5FQ31_9AGAR</name>
<keyword evidence="3 5" id="KW-1133">Transmembrane helix</keyword>
<evidence type="ECO:0000313" key="7">
    <source>
        <dbReference type="Proteomes" id="UP000559027"/>
    </source>
</evidence>
<sequence>MIGAPIAGRISDKIIVKWKKERGGVWYPEDRLRATFFGGLVLVPVSVLGCGLVTEYIEGHLGLVLNLILLFVNGLGVDIALGPSAAYIVDIMHSHSAEAMACNAGFRSFLLAFGISGVMPLIDTYGMLVTNTISACLAWVGFA</sequence>
<keyword evidence="2 5" id="KW-0812">Transmembrane</keyword>
<evidence type="ECO:0000256" key="4">
    <source>
        <dbReference type="ARBA" id="ARBA00023136"/>
    </source>
</evidence>
<dbReference type="PANTHER" id="PTHR23502:SF64">
    <property type="entry name" value="TRANSPORTER, PUTATIVE (AFU_ORTHOLOGUE AFUA_3G11760)-RELATED"/>
    <property type="match status" value="1"/>
</dbReference>
<evidence type="ECO:0000256" key="3">
    <source>
        <dbReference type="ARBA" id="ARBA00022989"/>
    </source>
</evidence>
<dbReference type="GO" id="GO:0005886">
    <property type="term" value="C:plasma membrane"/>
    <property type="evidence" value="ECO:0007669"/>
    <property type="project" value="TreeGrafter"/>
</dbReference>
<keyword evidence="4 5" id="KW-0472">Membrane</keyword>
<proteinExistence type="predicted"/>
<dbReference type="AlphaFoldDB" id="A0A8H5FQ31"/>
<reference evidence="6 7" key="1">
    <citation type="journal article" date="2020" name="ISME J.">
        <title>Uncovering the hidden diversity of litter-decomposition mechanisms in mushroom-forming fungi.</title>
        <authorList>
            <person name="Floudas D."/>
            <person name="Bentzer J."/>
            <person name="Ahren D."/>
            <person name="Johansson T."/>
            <person name="Persson P."/>
            <person name="Tunlid A."/>
        </authorList>
    </citation>
    <scope>NUCLEOTIDE SEQUENCE [LARGE SCALE GENOMIC DNA]</scope>
    <source>
        <strain evidence="6 7">CBS 146.42</strain>
    </source>
</reference>
<evidence type="ECO:0000313" key="6">
    <source>
        <dbReference type="EMBL" id="KAF5344969.1"/>
    </source>
</evidence>
<comment type="caution">
    <text evidence="6">The sequence shown here is derived from an EMBL/GenBank/DDBJ whole genome shotgun (WGS) entry which is preliminary data.</text>
</comment>
<dbReference type="PANTHER" id="PTHR23502">
    <property type="entry name" value="MAJOR FACILITATOR SUPERFAMILY"/>
    <property type="match status" value="1"/>
</dbReference>
<keyword evidence="7" id="KW-1185">Reference proteome</keyword>
<feature type="transmembrane region" description="Helical" evidence="5">
    <location>
        <begin position="63"/>
        <end position="89"/>
    </location>
</feature>
<dbReference type="SUPFAM" id="SSF103473">
    <property type="entry name" value="MFS general substrate transporter"/>
    <property type="match status" value="1"/>
</dbReference>
<comment type="subcellular location">
    <subcellularLocation>
        <location evidence="1">Membrane</location>
        <topology evidence="1">Multi-pass membrane protein</topology>
    </subcellularLocation>
</comment>
<dbReference type="Proteomes" id="UP000559027">
    <property type="component" value="Unassembled WGS sequence"/>
</dbReference>
<feature type="transmembrane region" description="Helical" evidence="5">
    <location>
        <begin position="36"/>
        <end position="57"/>
    </location>
</feature>
<dbReference type="OrthoDB" id="3066029at2759"/>
<dbReference type="EMBL" id="JAACJO010000053">
    <property type="protein sequence ID" value="KAF5344969.1"/>
    <property type="molecule type" value="Genomic_DNA"/>
</dbReference>
<dbReference type="GO" id="GO:0022857">
    <property type="term" value="F:transmembrane transporter activity"/>
    <property type="evidence" value="ECO:0007669"/>
    <property type="project" value="TreeGrafter"/>
</dbReference>
<protein>
    <recommendedName>
        <fullName evidence="8">Major facilitator superfamily (MFS) profile domain-containing protein</fullName>
    </recommendedName>
</protein>
<evidence type="ECO:0000256" key="1">
    <source>
        <dbReference type="ARBA" id="ARBA00004141"/>
    </source>
</evidence>
<organism evidence="6 7">
    <name type="scientific">Leucocoprinus leucothites</name>
    <dbReference type="NCBI Taxonomy" id="201217"/>
    <lineage>
        <taxon>Eukaryota</taxon>
        <taxon>Fungi</taxon>
        <taxon>Dikarya</taxon>
        <taxon>Basidiomycota</taxon>
        <taxon>Agaricomycotina</taxon>
        <taxon>Agaricomycetes</taxon>
        <taxon>Agaricomycetidae</taxon>
        <taxon>Agaricales</taxon>
        <taxon>Agaricineae</taxon>
        <taxon>Agaricaceae</taxon>
        <taxon>Leucocoprinus</taxon>
    </lineage>
</organism>
<dbReference type="InterPro" id="IPR036259">
    <property type="entry name" value="MFS_trans_sf"/>
</dbReference>
<evidence type="ECO:0000256" key="2">
    <source>
        <dbReference type="ARBA" id="ARBA00022692"/>
    </source>
</evidence>
<evidence type="ECO:0008006" key="8">
    <source>
        <dbReference type="Google" id="ProtNLM"/>
    </source>
</evidence>
<evidence type="ECO:0000256" key="5">
    <source>
        <dbReference type="SAM" id="Phobius"/>
    </source>
</evidence>
<accession>A0A8H5FQ31</accession>